<keyword evidence="4" id="KW-0547">Nucleotide-binding</keyword>
<dbReference type="Pfam" id="PF13476">
    <property type="entry name" value="AAA_23"/>
    <property type="match status" value="1"/>
</dbReference>
<evidence type="ECO:0000313" key="13">
    <source>
        <dbReference type="Proteomes" id="UP000192408"/>
    </source>
</evidence>
<feature type="coiled-coil region" evidence="10">
    <location>
        <begin position="162"/>
        <end position="196"/>
    </location>
</feature>
<dbReference type="InterPro" id="IPR004604">
    <property type="entry name" value="DNA_recomb/repair_RecN"/>
</dbReference>
<name>A0A1W1UHL3_9PAST</name>
<dbReference type="FunFam" id="3.40.50.300:FF:000319">
    <property type="entry name" value="DNA repair protein RecN"/>
    <property type="match status" value="1"/>
</dbReference>
<dbReference type="FunFam" id="3.40.50.300:FF:000356">
    <property type="entry name" value="DNA repair protein RecN"/>
    <property type="match status" value="1"/>
</dbReference>
<dbReference type="GO" id="GO:0009432">
    <property type="term" value="P:SOS response"/>
    <property type="evidence" value="ECO:0007669"/>
    <property type="project" value="TreeGrafter"/>
</dbReference>
<keyword evidence="10" id="KW-0175">Coiled coil</keyword>
<dbReference type="AlphaFoldDB" id="A0A1W1UHL3"/>
<dbReference type="PANTHER" id="PTHR11059:SF0">
    <property type="entry name" value="DNA REPAIR PROTEIN RECN"/>
    <property type="match status" value="1"/>
</dbReference>
<protein>
    <recommendedName>
        <fullName evidence="3 9">DNA repair protein RecN</fullName>
    </recommendedName>
    <alternativeName>
        <fullName evidence="8 9">Recombination protein N</fullName>
    </alternativeName>
</protein>
<evidence type="ECO:0000256" key="3">
    <source>
        <dbReference type="ARBA" id="ARBA00021315"/>
    </source>
</evidence>
<dbReference type="GO" id="GO:0006310">
    <property type="term" value="P:DNA recombination"/>
    <property type="evidence" value="ECO:0007669"/>
    <property type="project" value="InterPro"/>
</dbReference>
<evidence type="ECO:0000256" key="7">
    <source>
        <dbReference type="ARBA" id="ARBA00023204"/>
    </source>
</evidence>
<dbReference type="GO" id="GO:0043590">
    <property type="term" value="C:bacterial nucleoid"/>
    <property type="evidence" value="ECO:0007669"/>
    <property type="project" value="TreeGrafter"/>
</dbReference>
<evidence type="ECO:0000256" key="5">
    <source>
        <dbReference type="ARBA" id="ARBA00022763"/>
    </source>
</evidence>
<evidence type="ECO:0000256" key="8">
    <source>
        <dbReference type="ARBA" id="ARBA00033408"/>
    </source>
</evidence>
<comment type="function">
    <text evidence="1 9">May be involved in recombinational repair of damaged DNA.</text>
</comment>
<evidence type="ECO:0000259" key="11">
    <source>
        <dbReference type="Pfam" id="PF13476"/>
    </source>
</evidence>
<sequence length="559" mass="62270">MLVQLNINNFAIVNQLDLALNAGMSVITGETGAGKSIAIDALGLCLGDRAESSMIRHGQERGEVRATFQIGNNSPALAWLQQYELEDVDTPSHCTLRRVIRNDGRSKAFINNCPVPVAQLRELGALLIQINGQHSSQRLLKSEEQLILLDQFCHNQPHLQHMAQAYQNWKQAKQQLKQFQQQLAENEAKKQLLQYQVEELNEFNLQADEYLQLEQQQRCLANAEQITQLSQSISMLLNENESVNIEAMLNKAERYCTELSQMSGQYDNLMNLLQEALIQVQEAASELQTLSSGIEQDPYLLAEVEQRLGMALQLAKKHHVSPEQLHLHHRELKRQLAALIDISEGEEQLRRQLESAVAELQQISNTLYQSRLQGAQKLSLQITTLIKQLAMENAEFEIVVKHNPEAIGIQGADEITFMLRSNLGQLSQPLAKIASGGELSRIALAIQVLTADKLATPTLIFDEVDVGISGATATVVGKLMQQLAQKCQILCVTHLPQVAAYGHQHFSVQKFTQDGATVTEMTALDKKERIYALSRLLSGSEVTNTTLANAKELLKQATP</sequence>
<comment type="similarity">
    <text evidence="2 9">Belongs to the RecN family.</text>
</comment>
<dbReference type="NCBIfam" id="TIGR00634">
    <property type="entry name" value="recN"/>
    <property type="match status" value="1"/>
</dbReference>
<reference evidence="13" key="1">
    <citation type="submission" date="2017-04" db="EMBL/GenBank/DDBJ databases">
        <authorList>
            <person name="Varghese N."/>
            <person name="Submissions S."/>
        </authorList>
    </citation>
    <scope>NUCLEOTIDE SEQUENCE [LARGE SCALE GENOMIC DNA]</scope>
    <source>
        <strain evidence="13">DSM 23072</strain>
    </source>
</reference>
<dbReference type="NCBIfam" id="NF008121">
    <property type="entry name" value="PRK10869.1"/>
    <property type="match status" value="1"/>
</dbReference>
<evidence type="ECO:0000256" key="9">
    <source>
        <dbReference type="PIRNR" id="PIRNR003128"/>
    </source>
</evidence>
<evidence type="ECO:0000256" key="2">
    <source>
        <dbReference type="ARBA" id="ARBA00009441"/>
    </source>
</evidence>
<evidence type="ECO:0000313" key="12">
    <source>
        <dbReference type="EMBL" id="SMB80513.1"/>
    </source>
</evidence>
<dbReference type="GO" id="GO:0006302">
    <property type="term" value="P:double-strand break repair"/>
    <property type="evidence" value="ECO:0007669"/>
    <property type="project" value="InterPro"/>
</dbReference>
<feature type="domain" description="Rad50/SbcC-type AAA" evidence="11">
    <location>
        <begin position="4"/>
        <end position="239"/>
    </location>
</feature>
<dbReference type="InterPro" id="IPR027417">
    <property type="entry name" value="P-loop_NTPase"/>
</dbReference>
<proteinExistence type="inferred from homology"/>
<dbReference type="PANTHER" id="PTHR11059">
    <property type="entry name" value="DNA REPAIR PROTEIN RECN"/>
    <property type="match status" value="1"/>
</dbReference>
<dbReference type="GO" id="GO:0005524">
    <property type="term" value="F:ATP binding"/>
    <property type="evidence" value="ECO:0007669"/>
    <property type="project" value="UniProtKB-KW"/>
</dbReference>
<dbReference type="STRING" id="1122938.SAMN05660772_01645"/>
<dbReference type="Gene3D" id="3.40.50.300">
    <property type="entry name" value="P-loop containing nucleotide triphosphate hydrolases"/>
    <property type="match status" value="2"/>
</dbReference>
<dbReference type="SUPFAM" id="SSF52540">
    <property type="entry name" value="P-loop containing nucleoside triphosphate hydrolases"/>
    <property type="match status" value="1"/>
</dbReference>
<keyword evidence="7 9" id="KW-0234">DNA repair</keyword>
<dbReference type="InterPro" id="IPR038729">
    <property type="entry name" value="Rad50/SbcC_AAA"/>
</dbReference>
<keyword evidence="5 9" id="KW-0227">DNA damage</keyword>
<dbReference type="PIRSF" id="PIRSF003128">
    <property type="entry name" value="RecN"/>
    <property type="match status" value="1"/>
</dbReference>
<evidence type="ECO:0000256" key="4">
    <source>
        <dbReference type="ARBA" id="ARBA00022741"/>
    </source>
</evidence>
<dbReference type="EMBL" id="FWWV01000003">
    <property type="protein sequence ID" value="SMB80513.1"/>
    <property type="molecule type" value="Genomic_DNA"/>
</dbReference>
<keyword evidence="6" id="KW-0067">ATP-binding</keyword>
<evidence type="ECO:0000256" key="10">
    <source>
        <dbReference type="SAM" id="Coils"/>
    </source>
</evidence>
<accession>A0A1W1UHL3</accession>
<dbReference type="CDD" id="cd03241">
    <property type="entry name" value="ABC_RecN"/>
    <property type="match status" value="2"/>
</dbReference>
<dbReference type="GO" id="GO:0016887">
    <property type="term" value="F:ATP hydrolysis activity"/>
    <property type="evidence" value="ECO:0007669"/>
    <property type="project" value="InterPro"/>
</dbReference>
<gene>
    <name evidence="12" type="ORF">SAMN05660772_01645</name>
</gene>
<organism evidence="12 13">
    <name type="scientific">Pasteurella testudinis DSM 23072</name>
    <dbReference type="NCBI Taxonomy" id="1122938"/>
    <lineage>
        <taxon>Bacteria</taxon>
        <taxon>Pseudomonadati</taxon>
        <taxon>Pseudomonadota</taxon>
        <taxon>Gammaproteobacteria</taxon>
        <taxon>Pasteurellales</taxon>
        <taxon>Pasteurellaceae</taxon>
        <taxon>Pasteurella</taxon>
    </lineage>
</organism>
<keyword evidence="13" id="KW-1185">Reference proteome</keyword>
<evidence type="ECO:0000256" key="6">
    <source>
        <dbReference type="ARBA" id="ARBA00022840"/>
    </source>
</evidence>
<evidence type="ECO:0000256" key="1">
    <source>
        <dbReference type="ARBA" id="ARBA00003618"/>
    </source>
</evidence>
<dbReference type="Proteomes" id="UP000192408">
    <property type="component" value="Unassembled WGS sequence"/>
</dbReference>
<dbReference type="RefSeq" id="WP_084255948.1">
    <property type="nucleotide sequence ID" value="NZ_FWWV01000003.1"/>
</dbReference>